<keyword evidence="2" id="KW-0560">Oxidoreductase</keyword>
<accession>A0A5B8U3V1</accession>
<dbReference type="SUPFAM" id="SSF51735">
    <property type="entry name" value="NAD(P)-binding Rossmann-fold domains"/>
    <property type="match status" value="1"/>
</dbReference>
<evidence type="ECO:0000259" key="3">
    <source>
        <dbReference type="SMART" id="SM00829"/>
    </source>
</evidence>
<dbReference type="Pfam" id="PF00107">
    <property type="entry name" value="ADH_zinc_N"/>
    <property type="match status" value="1"/>
</dbReference>
<dbReference type="InterPro" id="IPR013149">
    <property type="entry name" value="ADH-like_C"/>
</dbReference>
<dbReference type="GO" id="GO:0016651">
    <property type="term" value="F:oxidoreductase activity, acting on NAD(P)H"/>
    <property type="evidence" value="ECO:0007669"/>
    <property type="project" value="TreeGrafter"/>
</dbReference>
<dbReference type="PANTHER" id="PTHR48106">
    <property type="entry name" value="QUINONE OXIDOREDUCTASE PIG3-RELATED"/>
    <property type="match status" value="1"/>
</dbReference>
<dbReference type="Proteomes" id="UP000321805">
    <property type="component" value="Chromosome"/>
</dbReference>
<reference evidence="4 5" key="1">
    <citation type="journal article" date="2018" name="J. Microbiol.">
        <title>Baekduia soli gen. nov., sp. nov., a novel bacterium isolated from the soil of Baekdu Mountain and proposal of a novel family name, Baekduiaceae fam. nov.</title>
        <authorList>
            <person name="An D.S."/>
            <person name="Siddiqi M.Z."/>
            <person name="Kim K.H."/>
            <person name="Yu H.S."/>
            <person name="Im W.T."/>
        </authorList>
    </citation>
    <scope>NUCLEOTIDE SEQUENCE [LARGE SCALE GENOMIC DNA]</scope>
    <source>
        <strain evidence="4 5">BR7-21</strain>
    </source>
</reference>
<dbReference type="Gene3D" id="3.40.50.720">
    <property type="entry name" value="NAD(P)-binding Rossmann-like Domain"/>
    <property type="match status" value="1"/>
</dbReference>
<dbReference type="Pfam" id="PF08240">
    <property type="entry name" value="ADH_N"/>
    <property type="match status" value="1"/>
</dbReference>
<keyword evidence="1" id="KW-0521">NADP</keyword>
<dbReference type="AlphaFoldDB" id="A0A5B8U3V1"/>
<proteinExistence type="predicted"/>
<organism evidence="4 5">
    <name type="scientific">Baekduia soli</name>
    <dbReference type="NCBI Taxonomy" id="496014"/>
    <lineage>
        <taxon>Bacteria</taxon>
        <taxon>Bacillati</taxon>
        <taxon>Actinomycetota</taxon>
        <taxon>Thermoleophilia</taxon>
        <taxon>Solirubrobacterales</taxon>
        <taxon>Baekduiaceae</taxon>
        <taxon>Baekduia</taxon>
    </lineage>
</organism>
<dbReference type="InterPro" id="IPR013154">
    <property type="entry name" value="ADH-like_N"/>
</dbReference>
<evidence type="ECO:0000256" key="2">
    <source>
        <dbReference type="ARBA" id="ARBA00023002"/>
    </source>
</evidence>
<keyword evidence="5" id="KW-1185">Reference proteome</keyword>
<dbReference type="GO" id="GO:0070402">
    <property type="term" value="F:NADPH binding"/>
    <property type="evidence" value="ECO:0007669"/>
    <property type="project" value="TreeGrafter"/>
</dbReference>
<protein>
    <submittedName>
        <fullName evidence="4">NADP-dependent oxidoreductase</fullName>
    </submittedName>
</protein>
<dbReference type="InterPro" id="IPR036291">
    <property type="entry name" value="NAD(P)-bd_dom_sf"/>
</dbReference>
<dbReference type="OrthoDB" id="9801186at2"/>
<dbReference type="KEGG" id="bsol:FSW04_08260"/>
<evidence type="ECO:0000313" key="4">
    <source>
        <dbReference type="EMBL" id="QEC47568.1"/>
    </source>
</evidence>
<evidence type="ECO:0000256" key="1">
    <source>
        <dbReference type="ARBA" id="ARBA00022857"/>
    </source>
</evidence>
<dbReference type="SMART" id="SM00829">
    <property type="entry name" value="PKS_ER"/>
    <property type="match status" value="1"/>
</dbReference>
<dbReference type="CDD" id="cd05289">
    <property type="entry name" value="MDR_like_2"/>
    <property type="match status" value="1"/>
</dbReference>
<feature type="domain" description="Enoyl reductase (ER)" evidence="3">
    <location>
        <begin position="11"/>
        <end position="312"/>
    </location>
</feature>
<dbReference type="InterPro" id="IPR011032">
    <property type="entry name" value="GroES-like_sf"/>
</dbReference>
<dbReference type="InterPro" id="IPR020843">
    <property type="entry name" value="ER"/>
</dbReference>
<dbReference type="EMBL" id="CP042430">
    <property type="protein sequence ID" value="QEC47568.1"/>
    <property type="molecule type" value="Genomic_DNA"/>
</dbReference>
<evidence type="ECO:0000313" key="5">
    <source>
        <dbReference type="Proteomes" id="UP000321805"/>
    </source>
</evidence>
<dbReference type="RefSeq" id="WP_146918172.1">
    <property type="nucleotide sequence ID" value="NZ_CP042430.1"/>
</dbReference>
<gene>
    <name evidence="4" type="ORF">FSW04_08260</name>
</gene>
<dbReference type="Gene3D" id="3.90.180.10">
    <property type="entry name" value="Medium-chain alcohol dehydrogenases, catalytic domain"/>
    <property type="match status" value="1"/>
</dbReference>
<sequence length="314" mass="31000">MPRVVVATAYGGPEVLQVVDEAPGAPGPGEVLLAVRAAGVNPVDRRIFGGGFGADPADLPLRLGFEASGVVLEAGPGAQGPLGPVAAGDEVVAFRIAGGYAEQVVVGAAACIPKPPALGWEAAGGLLLAGVTAWHTLAVAEPAAGETLLVHAASGAVGRCAVQLAVARGTRVIGTASPSRHDDLRALGAEPVAYGEGLQERVRALAPGGVDAAIDCAGTDEAIDTSLALVADRGRIVTIAAFARGAREGIRLLGGGPGADPGTAIREAARPELVRLAAEGRLVLPVQAFPLAGAAEAHRAAVAGHAGAKLVLVP</sequence>
<dbReference type="SUPFAM" id="SSF50129">
    <property type="entry name" value="GroES-like"/>
    <property type="match status" value="1"/>
</dbReference>
<name>A0A5B8U3V1_9ACTN</name>